<dbReference type="PROSITE" id="PS51819">
    <property type="entry name" value="VOC"/>
    <property type="match status" value="1"/>
</dbReference>
<dbReference type="Pfam" id="PF00903">
    <property type="entry name" value="Glyoxalase"/>
    <property type="match status" value="1"/>
</dbReference>
<proteinExistence type="predicted"/>
<dbReference type="EMBL" id="CP075371">
    <property type="protein sequence ID" value="QVT81612.1"/>
    <property type="molecule type" value="Genomic_DNA"/>
</dbReference>
<dbReference type="InterPro" id="IPR004360">
    <property type="entry name" value="Glyas_Fos-R_dOase_dom"/>
</dbReference>
<protein>
    <recommendedName>
        <fullName evidence="1">VOC domain-containing protein</fullName>
    </recommendedName>
</protein>
<gene>
    <name evidence="2" type="ORF">ENKNEFLB_04024</name>
</gene>
<dbReference type="PANTHER" id="PTHR35006">
    <property type="entry name" value="GLYOXALASE FAMILY PROTEIN (AFU_ORTHOLOGUE AFUA_5G14830)"/>
    <property type="match status" value="1"/>
</dbReference>
<organism evidence="2 3">
    <name type="scientific">Nocardioides aquaticus</name>
    <dbReference type="NCBI Taxonomy" id="160826"/>
    <lineage>
        <taxon>Bacteria</taxon>
        <taxon>Bacillati</taxon>
        <taxon>Actinomycetota</taxon>
        <taxon>Actinomycetes</taxon>
        <taxon>Propionibacteriales</taxon>
        <taxon>Nocardioidaceae</taxon>
        <taxon>Nocardioides</taxon>
    </lineage>
</organism>
<evidence type="ECO:0000259" key="1">
    <source>
        <dbReference type="PROSITE" id="PS51819"/>
    </source>
</evidence>
<name>A0ABX8EM67_9ACTN</name>
<evidence type="ECO:0000313" key="3">
    <source>
        <dbReference type="Proteomes" id="UP000679307"/>
    </source>
</evidence>
<dbReference type="Proteomes" id="UP000679307">
    <property type="component" value="Chromosome"/>
</dbReference>
<reference evidence="2 3" key="1">
    <citation type="submission" date="2021-05" db="EMBL/GenBank/DDBJ databases">
        <title>Complete genome of Nocardioides aquaticus KCTC 9944T isolated from meromictic and hypersaline Ekho Lake, Antarctica.</title>
        <authorList>
            <person name="Hwang K."/>
            <person name="Kim K.M."/>
            <person name="Choe H."/>
        </authorList>
    </citation>
    <scope>NUCLEOTIDE SEQUENCE [LARGE SCALE GENOMIC DNA]</scope>
    <source>
        <strain evidence="2 3">KCTC 9944</strain>
    </source>
</reference>
<feature type="domain" description="VOC" evidence="1">
    <location>
        <begin position="1"/>
        <end position="116"/>
    </location>
</feature>
<sequence>MDASLDFYLTVFAPMGFREAARFDTDQGPVVGIAAADGFPHFWLSPAPVGTRHEAHVAFAAPDRDAVDAVDAVHASAVAAGHEVLHAPRLWPEYHAGYYGTFLRDLDGNNVEAVHHTFGTAAGT</sequence>
<dbReference type="PANTHER" id="PTHR35006:SF2">
    <property type="entry name" value="GLYOXALASE FAMILY PROTEIN (AFU_ORTHOLOGUE AFUA_5G14830)"/>
    <property type="match status" value="1"/>
</dbReference>
<keyword evidence="3" id="KW-1185">Reference proteome</keyword>
<evidence type="ECO:0000313" key="2">
    <source>
        <dbReference type="EMBL" id="QVT81612.1"/>
    </source>
</evidence>
<accession>A0ABX8EM67</accession>
<dbReference type="InterPro" id="IPR037523">
    <property type="entry name" value="VOC_core"/>
</dbReference>